<gene>
    <name evidence="1" type="ORF">L2764_06525</name>
</gene>
<dbReference type="Proteomes" id="UP001203423">
    <property type="component" value="Unassembled WGS sequence"/>
</dbReference>
<comment type="caution">
    <text evidence="1">The sequence shown here is derived from an EMBL/GenBank/DDBJ whole genome shotgun (WGS) entry which is preliminary data.</text>
</comment>
<dbReference type="EMBL" id="JAKIKS010000018">
    <property type="protein sequence ID" value="MCL1124138.1"/>
    <property type="molecule type" value="Genomic_DNA"/>
</dbReference>
<name>A0ABT0L8Z6_9GAMM</name>
<proteinExistence type="predicted"/>
<keyword evidence="2" id="KW-1185">Reference proteome</keyword>
<protein>
    <submittedName>
        <fullName evidence="1">Uncharacterized protein</fullName>
    </submittedName>
</protein>
<reference evidence="1 2" key="1">
    <citation type="submission" date="2022-01" db="EMBL/GenBank/DDBJ databases">
        <title>Whole genome-based taxonomy of the Shewanellaceae.</title>
        <authorList>
            <person name="Martin-Rodriguez A.J."/>
        </authorList>
    </citation>
    <scope>NUCLEOTIDE SEQUENCE [LARGE SCALE GENOMIC DNA]</scope>
    <source>
        <strain evidence="1 2">DSM 17177</strain>
    </source>
</reference>
<evidence type="ECO:0000313" key="1">
    <source>
        <dbReference type="EMBL" id="MCL1124138.1"/>
    </source>
</evidence>
<organism evidence="1 2">
    <name type="scientific">Shewanella surugensis</name>
    <dbReference type="NCBI Taxonomy" id="212020"/>
    <lineage>
        <taxon>Bacteria</taxon>
        <taxon>Pseudomonadati</taxon>
        <taxon>Pseudomonadota</taxon>
        <taxon>Gammaproteobacteria</taxon>
        <taxon>Alteromonadales</taxon>
        <taxon>Shewanellaceae</taxon>
        <taxon>Shewanella</taxon>
    </lineage>
</organism>
<dbReference type="RefSeq" id="WP_248939422.1">
    <property type="nucleotide sequence ID" value="NZ_JAKIKS010000018.1"/>
</dbReference>
<accession>A0ABT0L8Z6</accession>
<evidence type="ECO:0000313" key="2">
    <source>
        <dbReference type="Proteomes" id="UP001203423"/>
    </source>
</evidence>
<sequence>MIEKYTTRLWLSAAKVHALSLKIRRGGEFIHFDGRDGFISNIASSNKALLELQWQGQQPTYFEFSLNGSSKELSEIKKSCKASL</sequence>